<evidence type="ECO:0000256" key="1">
    <source>
        <dbReference type="ARBA" id="ARBA00004173"/>
    </source>
</evidence>
<dbReference type="GO" id="GO:0005811">
    <property type="term" value="C:lipid droplet"/>
    <property type="evidence" value="ECO:0007669"/>
    <property type="project" value="UniProtKB-SubCell"/>
</dbReference>
<evidence type="ECO:0000256" key="4">
    <source>
        <dbReference type="ARBA" id="ARBA00023128"/>
    </source>
</evidence>
<name>W0TA66_KLUMD</name>
<comment type="subcellular location">
    <subcellularLocation>
        <location evidence="2">Lipid droplet</location>
    </subcellularLocation>
    <subcellularLocation>
        <location evidence="1">Mitochondrion</location>
    </subcellularLocation>
</comment>
<dbReference type="RefSeq" id="XP_022675542.1">
    <property type="nucleotide sequence ID" value="XM_022818925.1"/>
</dbReference>
<gene>
    <name evidence="7" type="primary">YIM1</name>
    <name evidence="7" type="ORF">KLMA_30411</name>
</gene>
<dbReference type="PANTHER" id="PTHR11695">
    <property type="entry name" value="ALCOHOL DEHYDROGENASE RELATED"/>
    <property type="match status" value="1"/>
</dbReference>
<dbReference type="InterPro" id="IPR011032">
    <property type="entry name" value="GroES-like_sf"/>
</dbReference>
<dbReference type="VEuPathDB" id="FungiDB:KLMA_30411"/>
<dbReference type="GO" id="GO:0016491">
    <property type="term" value="F:oxidoreductase activity"/>
    <property type="evidence" value="ECO:0007669"/>
    <property type="project" value="InterPro"/>
</dbReference>
<organism evidence="7 8">
    <name type="scientific">Kluyveromyces marxianus (strain DMKU3-1042 / BCC 29191 / NBRC 104275)</name>
    <name type="common">Yeast</name>
    <name type="synonym">Candida kefyr</name>
    <dbReference type="NCBI Taxonomy" id="1003335"/>
    <lineage>
        <taxon>Eukaryota</taxon>
        <taxon>Fungi</taxon>
        <taxon>Dikarya</taxon>
        <taxon>Ascomycota</taxon>
        <taxon>Saccharomycotina</taxon>
        <taxon>Saccharomycetes</taxon>
        <taxon>Saccharomycetales</taxon>
        <taxon>Saccharomycetaceae</taxon>
        <taxon>Kluyveromyces</taxon>
    </lineage>
</organism>
<dbReference type="Proteomes" id="UP000065495">
    <property type="component" value="Chromosome 3"/>
</dbReference>
<dbReference type="KEGG" id="kmx:KLMA_30411"/>
<dbReference type="InterPro" id="IPR050700">
    <property type="entry name" value="YIM1/Zinc_Alcohol_DH_Fams"/>
</dbReference>
<dbReference type="InterPro" id="IPR013154">
    <property type="entry name" value="ADH-like_N"/>
</dbReference>
<evidence type="ECO:0000259" key="6">
    <source>
        <dbReference type="SMART" id="SM00829"/>
    </source>
</evidence>
<accession>W0TA66</accession>
<evidence type="ECO:0000256" key="3">
    <source>
        <dbReference type="ARBA" id="ARBA00022677"/>
    </source>
</evidence>
<dbReference type="OrthoDB" id="3509362at2759"/>
<dbReference type="AlphaFoldDB" id="W0TA66"/>
<dbReference type="InterPro" id="IPR020843">
    <property type="entry name" value="ER"/>
</dbReference>
<evidence type="ECO:0000256" key="2">
    <source>
        <dbReference type="ARBA" id="ARBA00004502"/>
    </source>
</evidence>
<keyword evidence="3" id="KW-0551">Lipid droplet</keyword>
<sequence length="360" mass="40413">MVLNRALTYVDNSSPLTIIENEIDLDKCYKDNEIVIRVHAAAFNPVDFILHDLANKWIAGSKPKTIGRDYSGVIVKAGSKVSKDWAVGDKVCGLFDALYNEQGTVRDYLVLDPEGSRAKLLTKLPEFHDSQYSDFELGAAWPLVFGTALEGFTEYGQKFTDKSNVLVLGASTSVGYHVAKIAKQLYNVHAVVGTCNSKSFERNKEVGYDYLVAYDTEDIPSRLKEIVKNELNGEKFDLIYDCTGYQGLIPEINEYLKPKSENSQYITICGKAKHDFNTKTPIRTAIGNMLAGFGALRYSFNYHMLMLKTDRKIPVAFHELVKKGNYKPPIDSVLSLEEFKVAETKMRKYGAKGKIIIKLE</sequence>
<reference evidence="7 8" key="1">
    <citation type="journal article" date="2015" name="Biotechnol. Biofuels">
        <title>Genetic basis of the highly efficient yeast Kluyveromyces marxianus: complete genome sequence and transcriptome analyses.</title>
        <authorList>
            <person name="Lertwattanasakul N."/>
            <person name="Kosaka T."/>
            <person name="Hosoyama A."/>
            <person name="Suzuki Y."/>
            <person name="Rodrussamee N."/>
            <person name="Matsutani M."/>
            <person name="Murata M."/>
            <person name="Fujimoto N."/>
            <person name="Suprayogi"/>
            <person name="Tsuchikane K."/>
            <person name="Limtong S."/>
            <person name="Fujita N."/>
            <person name="Yamada M."/>
        </authorList>
    </citation>
    <scope>NUCLEOTIDE SEQUENCE [LARGE SCALE GENOMIC DNA]</scope>
    <source>
        <strain evidence="8">DMKU3-1042 / BCC 29191 / NBRC 104275</strain>
    </source>
</reference>
<dbReference type="Gene3D" id="3.90.180.10">
    <property type="entry name" value="Medium-chain alcohol dehydrogenases, catalytic domain"/>
    <property type="match status" value="1"/>
</dbReference>
<dbReference type="PANTHER" id="PTHR11695:SF294">
    <property type="entry name" value="RETICULON-4-INTERACTING PROTEIN 1, MITOCHONDRIAL"/>
    <property type="match status" value="1"/>
</dbReference>
<dbReference type="Gene3D" id="3.40.50.720">
    <property type="entry name" value="NAD(P)-binding Rossmann-like Domain"/>
    <property type="match status" value="1"/>
</dbReference>
<dbReference type="Pfam" id="PF13602">
    <property type="entry name" value="ADH_zinc_N_2"/>
    <property type="match status" value="1"/>
</dbReference>
<protein>
    <submittedName>
        <fullName evidence="7">Uncharacterized protein YMR152W</fullName>
    </submittedName>
</protein>
<dbReference type="SUPFAM" id="SSF51735">
    <property type="entry name" value="NAD(P)-binding Rossmann-fold domains"/>
    <property type="match status" value="1"/>
</dbReference>
<proteinExistence type="inferred from homology"/>
<dbReference type="EMBL" id="AP012215">
    <property type="protein sequence ID" value="BAO39706.1"/>
    <property type="molecule type" value="Genomic_DNA"/>
</dbReference>
<evidence type="ECO:0000313" key="8">
    <source>
        <dbReference type="Proteomes" id="UP000065495"/>
    </source>
</evidence>
<feature type="domain" description="Enoyl reductase (ER)" evidence="6">
    <location>
        <begin position="11"/>
        <end position="357"/>
    </location>
</feature>
<dbReference type="SUPFAM" id="SSF50129">
    <property type="entry name" value="GroES-like"/>
    <property type="match status" value="1"/>
</dbReference>
<evidence type="ECO:0000313" key="7">
    <source>
        <dbReference type="EMBL" id="BAO39706.1"/>
    </source>
</evidence>
<keyword evidence="4" id="KW-0496">Mitochondrion</keyword>
<dbReference type="GO" id="GO:0005739">
    <property type="term" value="C:mitochondrion"/>
    <property type="evidence" value="ECO:0007669"/>
    <property type="project" value="UniProtKB-SubCell"/>
</dbReference>
<dbReference type="CDD" id="cd08247">
    <property type="entry name" value="AST1_like"/>
    <property type="match status" value="1"/>
</dbReference>
<dbReference type="InterPro" id="IPR036291">
    <property type="entry name" value="NAD(P)-bd_dom_sf"/>
</dbReference>
<dbReference type="Pfam" id="PF08240">
    <property type="entry name" value="ADH_N"/>
    <property type="match status" value="1"/>
</dbReference>
<dbReference type="GeneID" id="34715687"/>
<comment type="similarity">
    <text evidence="5">Belongs to the YIM1 family.</text>
</comment>
<evidence type="ECO:0000256" key="5">
    <source>
        <dbReference type="ARBA" id="ARBA00038249"/>
    </source>
</evidence>
<dbReference type="SMART" id="SM00829">
    <property type="entry name" value="PKS_ER"/>
    <property type="match status" value="1"/>
</dbReference>